<name>A0A1H1NHC4_9ACTN</name>
<evidence type="ECO:0000256" key="2">
    <source>
        <dbReference type="ARBA" id="ARBA00022692"/>
    </source>
</evidence>
<protein>
    <submittedName>
        <fullName evidence="6">Succinate dehydrogenase subunit D</fullName>
    </submittedName>
</protein>
<dbReference type="EMBL" id="LT629772">
    <property type="protein sequence ID" value="SDR97719.1"/>
    <property type="molecule type" value="Genomic_DNA"/>
</dbReference>
<sequence>MSSAANAGGTAHRPSSRPAAAARRKLHLEPFVWLGFSGGGVIAAILLPILIVLFGLALPLGWVRPDFAGLEALLSHPLTGLVLLVALVMMLIHAGHRFRYTLYDGLQVKQRTLVAVICYGAAMLGIVASVVVLIMLVF</sequence>
<keyword evidence="1" id="KW-1003">Cell membrane</keyword>
<gene>
    <name evidence="6" type="ORF">SAMN04489812_0501</name>
</gene>
<dbReference type="InterPro" id="IPR003418">
    <property type="entry name" value="Fumarate_red_D"/>
</dbReference>
<dbReference type="Gene3D" id="1.20.1300.10">
    <property type="entry name" value="Fumarate reductase/succinate dehydrogenase, transmembrane subunit"/>
    <property type="match status" value="1"/>
</dbReference>
<keyword evidence="2 5" id="KW-0812">Transmembrane</keyword>
<feature type="transmembrane region" description="Helical" evidence="5">
    <location>
        <begin position="113"/>
        <end position="137"/>
    </location>
</feature>
<dbReference type="NCBIfam" id="NF003977">
    <property type="entry name" value="PRK05470.1-1"/>
    <property type="match status" value="1"/>
</dbReference>
<dbReference type="AlphaFoldDB" id="A0A1H1NHC4"/>
<dbReference type="RefSeq" id="WP_091519342.1">
    <property type="nucleotide sequence ID" value="NZ_LT629772.1"/>
</dbReference>
<evidence type="ECO:0000313" key="7">
    <source>
        <dbReference type="Proteomes" id="UP000199103"/>
    </source>
</evidence>
<feature type="transmembrane region" description="Helical" evidence="5">
    <location>
        <begin position="74"/>
        <end position="92"/>
    </location>
</feature>
<dbReference type="OrthoDB" id="9804636at2"/>
<dbReference type="InterPro" id="IPR034804">
    <property type="entry name" value="SQR/QFR_C/D"/>
</dbReference>
<dbReference type="GO" id="GO:0006106">
    <property type="term" value="P:fumarate metabolic process"/>
    <property type="evidence" value="ECO:0007669"/>
    <property type="project" value="InterPro"/>
</dbReference>
<reference evidence="6 7" key="1">
    <citation type="submission" date="2016-10" db="EMBL/GenBank/DDBJ databases">
        <authorList>
            <person name="de Groot N.N."/>
        </authorList>
    </citation>
    <scope>NUCLEOTIDE SEQUENCE [LARGE SCALE GENOMIC DNA]</scope>
    <source>
        <strain evidence="6 7">DSM 21800</strain>
    </source>
</reference>
<dbReference type="Pfam" id="PF02313">
    <property type="entry name" value="Fumarate_red_D"/>
    <property type="match status" value="1"/>
</dbReference>
<keyword evidence="7" id="KW-1185">Reference proteome</keyword>
<dbReference type="Proteomes" id="UP000199103">
    <property type="component" value="Chromosome I"/>
</dbReference>
<organism evidence="6 7">
    <name type="scientific">Microlunatus soli</name>
    <dbReference type="NCBI Taxonomy" id="630515"/>
    <lineage>
        <taxon>Bacteria</taxon>
        <taxon>Bacillati</taxon>
        <taxon>Actinomycetota</taxon>
        <taxon>Actinomycetes</taxon>
        <taxon>Propionibacteriales</taxon>
        <taxon>Propionibacteriaceae</taxon>
        <taxon>Microlunatus</taxon>
    </lineage>
</organism>
<evidence type="ECO:0000256" key="3">
    <source>
        <dbReference type="ARBA" id="ARBA00022989"/>
    </source>
</evidence>
<keyword evidence="4 5" id="KW-0472">Membrane</keyword>
<dbReference type="GO" id="GO:0016020">
    <property type="term" value="C:membrane"/>
    <property type="evidence" value="ECO:0007669"/>
    <property type="project" value="InterPro"/>
</dbReference>
<evidence type="ECO:0000256" key="5">
    <source>
        <dbReference type="SAM" id="Phobius"/>
    </source>
</evidence>
<dbReference type="SUPFAM" id="SSF81343">
    <property type="entry name" value="Fumarate reductase respiratory complex transmembrane subunits"/>
    <property type="match status" value="1"/>
</dbReference>
<feature type="transmembrane region" description="Helical" evidence="5">
    <location>
        <begin position="31"/>
        <end position="62"/>
    </location>
</feature>
<evidence type="ECO:0000313" key="6">
    <source>
        <dbReference type="EMBL" id="SDR97719.1"/>
    </source>
</evidence>
<accession>A0A1H1NHC4</accession>
<evidence type="ECO:0000256" key="4">
    <source>
        <dbReference type="ARBA" id="ARBA00023136"/>
    </source>
</evidence>
<dbReference type="STRING" id="630515.SAMN04489812_0501"/>
<evidence type="ECO:0000256" key="1">
    <source>
        <dbReference type="ARBA" id="ARBA00022475"/>
    </source>
</evidence>
<keyword evidence="3 5" id="KW-1133">Transmembrane helix</keyword>
<proteinExistence type="predicted"/>